<dbReference type="GO" id="GO:0047200">
    <property type="term" value="F:tetrahydrodipicolinate N-acetyltransferase activity"/>
    <property type="evidence" value="ECO:0007669"/>
    <property type="project" value="UniProtKB-EC"/>
</dbReference>
<dbReference type="InterPro" id="IPR001451">
    <property type="entry name" value="Hexapep"/>
</dbReference>
<sequence length="200" mass="21413">MYLYGASGHGKVIAEIAEENNIAIDAFIDQNVLKTEFLEYKVLHGIPDINADFIISIGNNFTRKKIADSNSTLNFMKLFHPRSIISKRCVINVGTVVMGGVTINPESKIGSHCIINTNSSIDHDCIIEDFVHISPNAALAGDVKVGEGTHIGIGANIIQGIRIGKWCTIGAGAVIIKDVPDGATVVGNPGKIIKIKNTHN</sequence>
<dbReference type="Proteomes" id="UP000290013">
    <property type="component" value="Chromosome"/>
</dbReference>
<keyword evidence="5" id="KW-0808">Transferase</keyword>
<name>A0A4U8WEE9_9FLAO</name>
<feature type="domain" description="PglD N-terminal" evidence="4">
    <location>
        <begin position="2"/>
        <end position="68"/>
    </location>
</feature>
<dbReference type="InterPro" id="IPR020019">
    <property type="entry name" value="AcTrfase_PglD-like"/>
</dbReference>
<dbReference type="SUPFAM" id="SSF51161">
    <property type="entry name" value="Trimeric LpxA-like enzymes"/>
    <property type="match status" value="1"/>
</dbReference>
<dbReference type="AlphaFoldDB" id="A0A4U8WEE9"/>
<dbReference type="NCBIfam" id="TIGR03570">
    <property type="entry name" value="NeuD_NnaD"/>
    <property type="match status" value="1"/>
</dbReference>
<feature type="active site" description="Proton acceptor" evidence="2">
    <location>
        <position position="123"/>
    </location>
</feature>
<evidence type="ECO:0000256" key="3">
    <source>
        <dbReference type="PIRSR" id="PIRSR620019-2"/>
    </source>
</evidence>
<protein>
    <submittedName>
        <fullName evidence="5">2,3,4,5-tetrahydropyridine-2,6-dicarboxylate N-acetyltransferase</fullName>
        <ecNumber evidence="5">2.3.1.89</ecNumber>
    </submittedName>
</protein>
<evidence type="ECO:0000313" key="5">
    <source>
        <dbReference type="EMBL" id="VFB03295.1"/>
    </source>
</evidence>
<gene>
    <name evidence="5" type="primary">dapH</name>
    <name evidence="5" type="ORF">NCTC12078_01300</name>
</gene>
<dbReference type="InterPro" id="IPR011004">
    <property type="entry name" value="Trimer_LpxA-like_sf"/>
</dbReference>
<dbReference type="RefSeq" id="WP_130913950.1">
    <property type="nucleotide sequence ID" value="NZ_LR215974.1"/>
</dbReference>
<proteinExistence type="inferred from homology"/>
<reference evidence="5 6" key="1">
    <citation type="submission" date="2019-02" db="EMBL/GenBank/DDBJ databases">
        <authorList>
            <consortium name="Pathogen Informatics"/>
        </authorList>
    </citation>
    <scope>NUCLEOTIDE SEQUENCE [LARGE SCALE GENOMIC DNA]</scope>
    <source>
        <strain evidence="5 6">3012STDY6944375</strain>
    </source>
</reference>
<evidence type="ECO:0000256" key="2">
    <source>
        <dbReference type="PIRSR" id="PIRSR620019-1"/>
    </source>
</evidence>
<dbReference type="CDD" id="cd03360">
    <property type="entry name" value="LbH_AT_putative"/>
    <property type="match status" value="1"/>
</dbReference>
<feature type="binding site" evidence="3">
    <location>
        <position position="58"/>
    </location>
    <ligand>
        <name>substrate</name>
    </ligand>
</feature>
<dbReference type="PANTHER" id="PTHR43300:SF7">
    <property type="entry name" value="UDP-N-ACETYLBACILLOSAMINE N-ACETYLTRANSFERASE"/>
    <property type="match status" value="1"/>
</dbReference>
<organism evidence="5 6">
    <name type="scientific">Chryseobacterium taihuense</name>
    <dbReference type="NCBI Taxonomy" id="1141221"/>
    <lineage>
        <taxon>Bacteria</taxon>
        <taxon>Pseudomonadati</taxon>
        <taxon>Bacteroidota</taxon>
        <taxon>Flavobacteriia</taxon>
        <taxon>Flavobacteriales</taxon>
        <taxon>Weeksellaceae</taxon>
        <taxon>Chryseobacterium group</taxon>
        <taxon>Chryseobacterium</taxon>
    </lineage>
</organism>
<dbReference type="Gene3D" id="2.160.10.10">
    <property type="entry name" value="Hexapeptide repeat proteins"/>
    <property type="match status" value="1"/>
</dbReference>
<dbReference type="InterPro" id="IPR041561">
    <property type="entry name" value="PglD_N"/>
</dbReference>
<dbReference type="Gene3D" id="3.40.50.20">
    <property type="match status" value="1"/>
</dbReference>
<evidence type="ECO:0000256" key="1">
    <source>
        <dbReference type="ARBA" id="ARBA00007274"/>
    </source>
</evidence>
<accession>A0A4U8WEE9</accession>
<dbReference type="Pfam" id="PF00132">
    <property type="entry name" value="Hexapep"/>
    <property type="match status" value="1"/>
</dbReference>
<keyword evidence="5" id="KW-0012">Acyltransferase</keyword>
<dbReference type="InterPro" id="IPR050179">
    <property type="entry name" value="Trans_hexapeptide_repeat"/>
</dbReference>
<evidence type="ECO:0000259" key="4">
    <source>
        <dbReference type="Pfam" id="PF17836"/>
    </source>
</evidence>
<dbReference type="EMBL" id="LR215974">
    <property type="protein sequence ID" value="VFB03295.1"/>
    <property type="molecule type" value="Genomic_DNA"/>
</dbReference>
<comment type="similarity">
    <text evidence="1">Belongs to the transferase hexapeptide repeat family.</text>
</comment>
<dbReference type="Pfam" id="PF17836">
    <property type="entry name" value="PglD_N"/>
    <property type="match status" value="1"/>
</dbReference>
<evidence type="ECO:0000313" key="6">
    <source>
        <dbReference type="Proteomes" id="UP000290013"/>
    </source>
</evidence>
<dbReference type="EC" id="2.3.1.89" evidence="5"/>
<feature type="binding site" evidence="3">
    <location>
        <position position="132"/>
    </location>
    <ligand>
        <name>acetyl-CoA</name>
        <dbReference type="ChEBI" id="CHEBI:57288"/>
    </ligand>
</feature>
<feature type="binding site" evidence="3">
    <location>
        <begin position="7"/>
        <end position="9"/>
    </location>
    <ligand>
        <name>substrate</name>
    </ligand>
</feature>
<dbReference type="KEGG" id="ctai:NCTC12078_01300"/>
<feature type="binding site" evidence="3">
    <location>
        <position position="153"/>
    </location>
    <ligand>
        <name>acetyl-CoA</name>
        <dbReference type="ChEBI" id="CHEBI:57288"/>
    </ligand>
</feature>
<dbReference type="PANTHER" id="PTHR43300">
    <property type="entry name" value="ACETYLTRANSFERASE"/>
    <property type="match status" value="1"/>
</dbReference>
<feature type="site" description="Increases basicity of active site His" evidence="2">
    <location>
        <position position="124"/>
    </location>
</feature>